<evidence type="ECO:0000256" key="18">
    <source>
        <dbReference type="ARBA" id="ARBA00048679"/>
    </source>
</evidence>
<evidence type="ECO:0000259" key="20">
    <source>
        <dbReference type="PROSITE" id="PS51392"/>
    </source>
</evidence>
<dbReference type="SMART" id="SM00220">
    <property type="entry name" value="S_TKc"/>
    <property type="match status" value="1"/>
</dbReference>
<evidence type="ECO:0000256" key="6">
    <source>
        <dbReference type="ARBA" id="ARBA00022679"/>
    </source>
</evidence>
<evidence type="ECO:0000256" key="10">
    <source>
        <dbReference type="ARBA" id="ARBA00022777"/>
    </source>
</evidence>
<dbReference type="FunFam" id="1.20.1440.180:FF:000001">
    <property type="entry name" value="Serine/threonine-protein kinase/endoribonuclease IRE1"/>
    <property type="match status" value="1"/>
</dbReference>
<keyword evidence="8" id="KW-0732">Signal</keyword>
<evidence type="ECO:0000256" key="9">
    <source>
        <dbReference type="ARBA" id="ARBA00022741"/>
    </source>
</evidence>
<dbReference type="GO" id="GO:0016787">
    <property type="term" value="F:hydrolase activity"/>
    <property type="evidence" value="ECO:0007669"/>
    <property type="project" value="UniProtKB-KW"/>
</dbReference>
<dbReference type="PROSITE" id="PS51392">
    <property type="entry name" value="KEN"/>
    <property type="match status" value="1"/>
</dbReference>
<dbReference type="PROSITE" id="PS50011">
    <property type="entry name" value="PROTEIN_KINASE_DOM"/>
    <property type="match status" value="1"/>
</dbReference>
<evidence type="ECO:0000313" key="21">
    <source>
        <dbReference type="Proteomes" id="UP000046393"/>
    </source>
</evidence>
<evidence type="ECO:0000256" key="4">
    <source>
        <dbReference type="ARBA" id="ARBA00022527"/>
    </source>
</evidence>
<dbReference type="FunFam" id="3.30.200.20:FF:000077">
    <property type="entry name" value="Putative Serine/threonine-protein kinase/endoribonuclease IRE1"/>
    <property type="match status" value="1"/>
</dbReference>
<comment type="catalytic activity">
    <reaction evidence="18">
        <text>L-seryl-[protein] + ATP = O-phospho-L-seryl-[protein] + ADP + H(+)</text>
        <dbReference type="Rhea" id="RHEA:17989"/>
        <dbReference type="Rhea" id="RHEA-COMP:9863"/>
        <dbReference type="Rhea" id="RHEA-COMP:11604"/>
        <dbReference type="ChEBI" id="CHEBI:15378"/>
        <dbReference type="ChEBI" id="CHEBI:29999"/>
        <dbReference type="ChEBI" id="CHEBI:30616"/>
        <dbReference type="ChEBI" id="CHEBI:83421"/>
        <dbReference type="ChEBI" id="CHEBI:456216"/>
        <dbReference type="EC" id="2.7.11.1"/>
    </reaction>
</comment>
<dbReference type="InterPro" id="IPR045133">
    <property type="entry name" value="IRE1/2-like"/>
</dbReference>
<evidence type="ECO:0000256" key="17">
    <source>
        <dbReference type="ARBA" id="ARBA00047899"/>
    </source>
</evidence>
<dbReference type="WBParaSite" id="SMUV_0000492401-mRNA-1">
    <property type="protein sequence ID" value="SMUV_0000492401-mRNA-1"/>
    <property type="gene ID" value="SMUV_0000492401"/>
</dbReference>
<accession>A0A0N5AKB0</accession>
<dbReference type="GO" id="GO:0005524">
    <property type="term" value="F:ATP binding"/>
    <property type="evidence" value="ECO:0007669"/>
    <property type="project" value="UniProtKB-KW"/>
</dbReference>
<keyword evidence="9" id="KW-0547">Nucleotide-binding</keyword>
<dbReference type="GO" id="GO:0080090">
    <property type="term" value="P:regulation of primary metabolic process"/>
    <property type="evidence" value="ECO:0007669"/>
    <property type="project" value="UniProtKB-ARBA"/>
</dbReference>
<dbReference type="InterPro" id="IPR008271">
    <property type="entry name" value="Ser/Thr_kinase_AS"/>
</dbReference>
<dbReference type="InterPro" id="IPR038357">
    <property type="entry name" value="KEN_sf"/>
</dbReference>
<evidence type="ECO:0000256" key="8">
    <source>
        <dbReference type="ARBA" id="ARBA00022729"/>
    </source>
</evidence>
<dbReference type="GO" id="GO:1990604">
    <property type="term" value="C:IRE1-TRAF2-ASK1 complex"/>
    <property type="evidence" value="ECO:0007669"/>
    <property type="project" value="TreeGrafter"/>
</dbReference>
<evidence type="ECO:0000313" key="22">
    <source>
        <dbReference type="WBParaSite" id="SMUV_0000492401-mRNA-1"/>
    </source>
</evidence>
<dbReference type="InterPro" id="IPR000719">
    <property type="entry name" value="Prot_kinase_dom"/>
</dbReference>
<dbReference type="SUPFAM" id="SSF56112">
    <property type="entry name" value="Protein kinase-like (PK-like)"/>
    <property type="match status" value="1"/>
</dbReference>
<keyword evidence="15" id="KW-0472">Membrane</keyword>
<protein>
    <recommendedName>
        <fullName evidence="3">non-specific serine/threonine protein kinase</fullName>
        <ecNumber evidence="3">2.7.11.1</ecNumber>
    </recommendedName>
</protein>
<evidence type="ECO:0000256" key="7">
    <source>
        <dbReference type="ARBA" id="ARBA00022692"/>
    </source>
</evidence>
<evidence type="ECO:0000256" key="12">
    <source>
        <dbReference type="ARBA" id="ARBA00022824"/>
    </source>
</evidence>
<dbReference type="CDD" id="cd10422">
    <property type="entry name" value="RNase_Ire1"/>
    <property type="match status" value="1"/>
</dbReference>
<dbReference type="Pfam" id="PF06479">
    <property type="entry name" value="Ribonuc_2-5A"/>
    <property type="match status" value="1"/>
</dbReference>
<feature type="domain" description="KEN" evidence="20">
    <location>
        <begin position="453"/>
        <end position="581"/>
    </location>
</feature>
<dbReference type="GO" id="GO:0010468">
    <property type="term" value="P:regulation of gene expression"/>
    <property type="evidence" value="ECO:0007669"/>
    <property type="project" value="UniProtKB-ARBA"/>
</dbReference>
<keyword evidence="21" id="KW-1185">Reference proteome</keyword>
<comment type="catalytic activity">
    <reaction evidence="17">
        <text>L-threonyl-[protein] + ATP = O-phospho-L-threonyl-[protein] + ADP + H(+)</text>
        <dbReference type="Rhea" id="RHEA:46608"/>
        <dbReference type="Rhea" id="RHEA-COMP:11060"/>
        <dbReference type="Rhea" id="RHEA-COMP:11605"/>
        <dbReference type="ChEBI" id="CHEBI:15378"/>
        <dbReference type="ChEBI" id="CHEBI:30013"/>
        <dbReference type="ChEBI" id="CHEBI:30616"/>
        <dbReference type="ChEBI" id="CHEBI:61977"/>
        <dbReference type="ChEBI" id="CHEBI:456216"/>
        <dbReference type="EC" id="2.7.11.1"/>
    </reaction>
</comment>
<feature type="domain" description="Protein kinase" evidence="19">
    <location>
        <begin position="193"/>
        <end position="450"/>
    </location>
</feature>
<proteinExistence type="predicted"/>
<dbReference type="EC" id="2.7.11.1" evidence="3"/>
<keyword evidence="6" id="KW-0808">Transferase</keyword>
<dbReference type="GO" id="GO:0004521">
    <property type="term" value="F:RNA endonuclease activity"/>
    <property type="evidence" value="ECO:0007669"/>
    <property type="project" value="InterPro"/>
</dbReference>
<evidence type="ECO:0000256" key="2">
    <source>
        <dbReference type="ARBA" id="ARBA00004115"/>
    </source>
</evidence>
<name>A0A0N5AKB0_9BILA</name>
<organism evidence="21 22">
    <name type="scientific">Syphacia muris</name>
    <dbReference type="NCBI Taxonomy" id="451379"/>
    <lineage>
        <taxon>Eukaryota</taxon>
        <taxon>Metazoa</taxon>
        <taxon>Ecdysozoa</taxon>
        <taxon>Nematoda</taxon>
        <taxon>Chromadorea</taxon>
        <taxon>Rhabditida</taxon>
        <taxon>Spirurina</taxon>
        <taxon>Oxyuridomorpha</taxon>
        <taxon>Oxyuroidea</taxon>
        <taxon>Oxyuridae</taxon>
        <taxon>Syphacia</taxon>
    </lineage>
</organism>
<keyword evidence="10" id="KW-0418">Kinase</keyword>
<evidence type="ECO:0000256" key="14">
    <source>
        <dbReference type="ARBA" id="ARBA00022989"/>
    </source>
</evidence>
<keyword evidence="16" id="KW-0511">Multifunctional enzyme</keyword>
<dbReference type="GO" id="GO:0006397">
    <property type="term" value="P:mRNA processing"/>
    <property type="evidence" value="ECO:0007669"/>
    <property type="project" value="InterPro"/>
</dbReference>
<dbReference type="GO" id="GO:0070059">
    <property type="term" value="P:intrinsic apoptotic signaling pathway in response to endoplasmic reticulum stress"/>
    <property type="evidence" value="ECO:0007669"/>
    <property type="project" value="TreeGrafter"/>
</dbReference>
<dbReference type="Pfam" id="PF00069">
    <property type="entry name" value="Pkinase"/>
    <property type="match status" value="1"/>
</dbReference>
<dbReference type="Proteomes" id="UP000046393">
    <property type="component" value="Unplaced"/>
</dbReference>
<dbReference type="STRING" id="451379.A0A0N5AKB0"/>
<dbReference type="GO" id="GO:0004674">
    <property type="term" value="F:protein serine/threonine kinase activity"/>
    <property type="evidence" value="ECO:0007669"/>
    <property type="project" value="UniProtKB-KW"/>
</dbReference>
<keyword evidence="5" id="KW-0597">Phosphoprotein</keyword>
<keyword evidence="13" id="KW-0067">ATP-binding</keyword>
<evidence type="ECO:0000256" key="13">
    <source>
        <dbReference type="ARBA" id="ARBA00022840"/>
    </source>
</evidence>
<dbReference type="PROSITE" id="PS00108">
    <property type="entry name" value="PROTEIN_KINASE_ST"/>
    <property type="match status" value="1"/>
</dbReference>
<dbReference type="InterPro" id="IPR010513">
    <property type="entry name" value="KEN_dom"/>
</dbReference>
<sequence length="645" mass="73758">MNCEREIDDRKLIGHFSKDYSYCIILLQFLQLQVLTFKLYDCFFKTNYSRSWVNDLLHAQNVYSSSSHPKNLFPSLYVGESDFGLYATPAFVDERTITIAPKYIGPPLLEGPMPIATGDAPRNLPSSRPVLRLNYDFSTTHHTDDGEFLLLAVSVSGVIAEARSAQTSKRFSFWPFKQVNEENGFVHIGSISYDPHAVLGRGCEGTIVYKGVFGGRNVAVKRIVADFVSLADREADLLRESDAHTHVIRYFCMESDSMFRYIALELCSASLQDYIENSTIRKQCSLQPMEVLYQATEGVNYLHSIKIVHRDLKPQNILFSMPSQHGVVRALISDFGLCKRLKINRNSISRRSGLAGTDGWIAPEAFTSVSSVVPVDIFSLGCIYYYVLTEGKHPFGDSIRRQANIMQGEYSLKLLAAKSNIPALCLIEKMLQRDWSVRPSAAELIIHPFFWSKEQQLQFFSDVSDRIEKEEEQSTVIIHLERNSRAVVTNNWRHVICPALAEDLRKFRTYKGSSVRDLLRAMRNKRHHYRELPESVRQSLGEIPNQFMTYFTSRFPQLLMHTYDAMSVCANEQVFSKYYSEEAKQRAAEEVNIISKEPTFSHGYLLKDTSETAELTKNTPHRKVLLRKHATVDSREKAKAREQEK</sequence>
<keyword evidence="7" id="KW-0812">Transmembrane</keyword>
<dbReference type="PANTHER" id="PTHR13954:SF6">
    <property type="entry name" value="NON-SPECIFIC SERINE_THREONINE PROTEIN KINASE"/>
    <property type="match status" value="1"/>
</dbReference>
<evidence type="ECO:0000256" key="15">
    <source>
        <dbReference type="ARBA" id="ARBA00023136"/>
    </source>
</evidence>
<keyword evidence="11" id="KW-0378">Hydrolase</keyword>
<keyword evidence="4" id="KW-0723">Serine/threonine-protein kinase</keyword>
<evidence type="ECO:0000256" key="11">
    <source>
        <dbReference type="ARBA" id="ARBA00022801"/>
    </source>
</evidence>
<dbReference type="Gene3D" id="3.30.200.20">
    <property type="entry name" value="Phosphorylase Kinase, domain 1"/>
    <property type="match status" value="1"/>
</dbReference>
<dbReference type="AlphaFoldDB" id="A0A0N5AKB0"/>
<keyword evidence="14" id="KW-1133">Transmembrane helix</keyword>
<dbReference type="GO" id="GO:0051082">
    <property type="term" value="F:unfolded protein binding"/>
    <property type="evidence" value="ECO:0007669"/>
    <property type="project" value="TreeGrafter"/>
</dbReference>
<evidence type="ECO:0000256" key="16">
    <source>
        <dbReference type="ARBA" id="ARBA00023268"/>
    </source>
</evidence>
<keyword evidence="12" id="KW-0256">Endoplasmic reticulum</keyword>
<evidence type="ECO:0000256" key="1">
    <source>
        <dbReference type="ARBA" id="ARBA00001946"/>
    </source>
</evidence>
<evidence type="ECO:0000256" key="3">
    <source>
        <dbReference type="ARBA" id="ARBA00012513"/>
    </source>
</evidence>
<reference evidence="22" key="1">
    <citation type="submission" date="2017-02" db="UniProtKB">
        <authorList>
            <consortium name="WormBaseParasite"/>
        </authorList>
    </citation>
    <scope>IDENTIFICATION</scope>
</reference>
<dbReference type="Gene3D" id="1.10.510.10">
    <property type="entry name" value="Transferase(Phosphotransferase) domain 1"/>
    <property type="match status" value="1"/>
</dbReference>
<comment type="subcellular location">
    <subcellularLocation>
        <location evidence="2">Endoplasmic reticulum membrane</location>
        <topology evidence="2">Single-pass type I membrane protein</topology>
    </subcellularLocation>
</comment>
<evidence type="ECO:0000256" key="5">
    <source>
        <dbReference type="ARBA" id="ARBA00022553"/>
    </source>
</evidence>
<dbReference type="InterPro" id="IPR011009">
    <property type="entry name" value="Kinase-like_dom_sf"/>
</dbReference>
<evidence type="ECO:0000259" key="19">
    <source>
        <dbReference type="PROSITE" id="PS50011"/>
    </source>
</evidence>
<dbReference type="SMART" id="SM00580">
    <property type="entry name" value="PUG"/>
    <property type="match status" value="1"/>
</dbReference>
<dbReference type="Gene3D" id="1.20.1440.180">
    <property type="entry name" value="KEN domain"/>
    <property type="match status" value="1"/>
</dbReference>
<comment type="cofactor">
    <cofactor evidence="1">
        <name>Mg(2+)</name>
        <dbReference type="ChEBI" id="CHEBI:18420"/>
    </cofactor>
</comment>
<dbReference type="PANTHER" id="PTHR13954">
    <property type="entry name" value="IRE1-RELATED"/>
    <property type="match status" value="1"/>
</dbReference>
<dbReference type="GO" id="GO:0036498">
    <property type="term" value="P:IRE1-mediated unfolded protein response"/>
    <property type="evidence" value="ECO:0007669"/>
    <property type="project" value="TreeGrafter"/>
</dbReference>